<gene>
    <name evidence="1" type="ORF">METZ01_LOCUS380311</name>
</gene>
<accession>A0A382U0G7</accession>
<feature type="non-terminal residue" evidence="1">
    <location>
        <position position="53"/>
    </location>
</feature>
<evidence type="ECO:0000313" key="1">
    <source>
        <dbReference type="EMBL" id="SVD27457.1"/>
    </source>
</evidence>
<organism evidence="1">
    <name type="scientific">marine metagenome</name>
    <dbReference type="NCBI Taxonomy" id="408172"/>
    <lineage>
        <taxon>unclassified sequences</taxon>
        <taxon>metagenomes</taxon>
        <taxon>ecological metagenomes</taxon>
    </lineage>
</organism>
<reference evidence="1" key="1">
    <citation type="submission" date="2018-05" db="EMBL/GenBank/DDBJ databases">
        <authorList>
            <person name="Lanie J.A."/>
            <person name="Ng W.-L."/>
            <person name="Kazmierczak K.M."/>
            <person name="Andrzejewski T.M."/>
            <person name="Davidsen T.M."/>
            <person name="Wayne K.J."/>
            <person name="Tettelin H."/>
            <person name="Glass J.I."/>
            <person name="Rusch D."/>
            <person name="Podicherti R."/>
            <person name="Tsui H.-C.T."/>
            <person name="Winkler M.E."/>
        </authorList>
    </citation>
    <scope>NUCLEOTIDE SEQUENCE</scope>
</reference>
<name>A0A382U0G7_9ZZZZ</name>
<sequence length="53" mass="5961">MKAKTVARFLSRESVGEDSCEILLRDTDSVVTYADFDTVTFLESREEGDASRL</sequence>
<dbReference type="AlphaFoldDB" id="A0A382U0G7"/>
<dbReference type="EMBL" id="UINC01140357">
    <property type="protein sequence ID" value="SVD27457.1"/>
    <property type="molecule type" value="Genomic_DNA"/>
</dbReference>
<proteinExistence type="predicted"/>
<protein>
    <submittedName>
        <fullName evidence="1">Uncharacterized protein</fullName>
    </submittedName>
</protein>